<reference evidence="5 6" key="1">
    <citation type="journal article" date="2008" name="Nat. Biotechnol.">
        <title>Genome sequencing and analysis of the filamentous fungus Penicillium chrysogenum.</title>
        <authorList>
            <person name="van den Berg M.A."/>
            <person name="Albang R."/>
            <person name="Albermann K."/>
            <person name="Badger J.H."/>
            <person name="Daran J.-M."/>
            <person name="Driessen A.J.M."/>
            <person name="Garcia-Estrada C."/>
            <person name="Fedorova N.D."/>
            <person name="Harris D.M."/>
            <person name="Heijne W.H.M."/>
            <person name="Joardar V.S."/>
            <person name="Kiel J.A.K.W."/>
            <person name="Kovalchuk A."/>
            <person name="Martin J.F."/>
            <person name="Nierman W.C."/>
            <person name="Nijland J.G."/>
            <person name="Pronk J.T."/>
            <person name="Roubos J.A."/>
            <person name="van der Klei I.J."/>
            <person name="van Peij N.N.M.E."/>
            <person name="Veenhuis M."/>
            <person name="von Doehren H."/>
            <person name="Wagner C."/>
            <person name="Wortman J.R."/>
            <person name="Bovenberg R.A.L."/>
        </authorList>
    </citation>
    <scope>NUCLEOTIDE SEQUENCE [LARGE SCALE GENOMIC DNA]</scope>
    <source>
        <strain evidence="6">ATCC 28089 / DSM 1075 / NRRL 1951 / Wisconsin 54-1255</strain>
    </source>
</reference>
<dbReference type="GO" id="GO:0006508">
    <property type="term" value="P:proteolysis"/>
    <property type="evidence" value="ECO:0007669"/>
    <property type="project" value="InterPro"/>
</dbReference>
<evidence type="ECO:0000313" key="6">
    <source>
        <dbReference type="Proteomes" id="UP000000724"/>
    </source>
</evidence>
<keyword evidence="3" id="KW-0732">Signal</keyword>
<dbReference type="InterPro" id="IPR041667">
    <property type="entry name" value="Cupin_8"/>
</dbReference>
<dbReference type="Gene3D" id="2.60.120.10">
    <property type="entry name" value="Jelly Rolls"/>
    <property type="match status" value="1"/>
</dbReference>
<feature type="domain" description="Peptidase A1" evidence="4">
    <location>
        <begin position="63"/>
        <end position="379"/>
    </location>
</feature>
<dbReference type="SUPFAM" id="SSF50630">
    <property type="entry name" value="Acid proteases"/>
    <property type="match status" value="1"/>
</dbReference>
<keyword evidence="2" id="KW-0378">Hydrolase</keyword>
<dbReference type="InterPro" id="IPR001461">
    <property type="entry name" value="Aspartic_peptidase_A1"/>
</dbReference>
<dbReference type="InterPro" id="IPR014710">
    <property type="entry name" value="RmlC-like_jellyroll"/>
</dbReference>
<protein>
    <submittedName>
        <fullName evidence="5">Pc24g00480 protein</fullName>
    </submittedName>
</protein>
<dbReference type="InterPro" id="IPR021109">
    <property type="entry name" value="Peptidase_aspartic_dom_sf"/>
</dbReference>
<dbReference type="AlphaFoldDB" id="B6HWL0"/>
<dbReference type="OrthoDB" id="771136at2759"/>
<evidence type="ECO:0000256" key="2">
    <source>
        <dbReference type="ARBA" id="ARBA00022801"/>
    </source>
</evidence>
<dbReference type="GO" id="GO:0004190">
    <property type="term" value="F:aspartic-type endopeptidase activity"/>
    <property type="evidence" value="ECO:0007669"/>
    <property type="project" value="InterPro"/>
</dbReference>
<name>B6HWL0_PENRW</name>
<evidence type="ECO:0000259" key="4">
    <source>
        <dbReference type="PROSITE" id="PS51767"/>
    </source>
</evidence>
<dbReference type="PROSITE" id="PS51767">
    <property type="entry name" value="PEPTIDASE_A1"/>
    <property type="match status" value="1"/>
</dbReference>
<dbReference type="OMA" id="DELFVPW"/>
<dbReference type="VEuPathDB" id="FungiDB:PCH_Pc24g00480"/>
<dbReference type="BioCyc" id="PCHR:PC24G00480-MONOMER"/>
<dbReference type="PANTHER" id="PTHR47966:SF65">
    <property type="entry name" value="ASPARTIC-TYPE ENDOPEPTIDASE"/>
    <property type="match status" value="1"/>
</dbReference>
<evidence type="ECO:0000313" key="5">
    <source>
        <dbReference type="EMBL" id="CAP86956.1"/>
    </source>
</evidence>
<dbReference type="Pfam" id="PF13621">
    <property type="entry name" value="Cupin_8"/>
    <property type="match status" value="1"/>
</dbReference>
<keyword evidence="6" id="KW-1185">Reference proteome</keyword>
<dbReference type="Pfam" id="PF00026">
    <property type="entry name" value="Asp"/>
    <property type="match status" value="1"/>
</dbReference>
<feature type="signal peptide" evidence="3">
    <location>
        <begin position="1"/>
        <end position="20"/>
    </location>
</feature>
<dbReference type="HOGENOM" id="CLU_032333_0_0_1"/>
<accession>B6HWL0</accession>
<dbReference type="Proteomes" id="UP000000724">
    <property type="component" value="Contig Pc00c24"/>
</dbReference>
<dbReference type="InterPro" id="IPR033121">
    <property type="entry name" value="PEPTIDASE_A1"/>
</dbReference>
<dbReference type="PANTHER" id="PTHR47966">
    <property type="entry name" value="BETA-SITE APP-CLEAVING ENZYME, ISOFORM A-RELATED"/>
    <property type="match status" value="1"/>
</dbReference>
<organism evidence="5 6">
    <name type="scientific">Penicillium rubens (strain ATCC 28089 / DSM 1075 / NRRL 1951 / Wisconsin 54-1255)</name>
    <name type="common">Penicillium chrysogenum</name>
    <dbReference type="NCBI Taxonomy" id="500485"/>
    <lineage>
        <taxon>Eukaryota</taxon>
        <taxon>Fungi</taxon>
        <taxon>Dikarya</taxon>
        <taxon>Ascomycota</taxon>
        <taxon>Pezizomycotina</taxon>
        <taxon>Eurotiomycetes</taxon>
        <taxon>Eurotiomycetidae</taxon>
        <taxon>Eurotiales</taxon>
        <taxon>Aspergillaceae</taxon>
        <taxon>Penicillium</taxon>
        <taxon>Penicillium chrysogenum species complex</taxon>
    </lineage>
</organism>
<evidence type="ECO:0000256" key="1">
    <source>
        <dbReference type="ARBA" id="ARBA00007447"/>
    </source>
</evidence>
<dbReference type="SUPFAM" id="SSF51197">
    <property type="entry name" value="Clavaminate synthase-like"/>
    <property type="match status" value="1"/>
</dbReference>
<sequence length="596" mass="65901">MRQSLITALLVWSNWASASAHTFPVRDVPAVIGMDLYGSKIPKPLQKRDTATLATNVLNETAYFINVSIGTPPQPIGMLVDLLAPEFYVITEDTNYENSKCRENSLCTSFGSYNISESSSNSTKEIPSKHKWSSSPDTIRTDIITIGGTQVKDVGLSLIKVTYESWNSIGLSPENTSFPYHLINQDLIRSPSFSIWGNISESGGAGILFGGINKAKYHGPLQAFGFNITTGLVLLPLSRFQVQTDSNVPTNYTISSPKPYKLSTQYITTTLPKDIVLQMYKDYNISFVGWEGEDPQFGLLPCSRKTENHTVSLIFGDATISAPWSDLFRPWDSQYGERCVFLIQPEDEEDDTFAGTIGTSFSDHMYMAINYNNAFVGVAALNGNPGPDDIVEIGDGPEIPDAVGDFPTSIVPYTKPTPTASTSTSTGLASMPTYMSGGMFVGVAGAALWYGVEDMNLLYFASEVICTWIEYIRLYSPRTPESQIHPRKQEWVTSIDETADPDPVSGVQPTTRRLVDKSDTSKVDLAAIESSPAEYEQWEEMQPGFMDADYVEIVLHEGGCLYIPIGWWHNVRGLRTGISVNFQWGERTCENRMCQN</sequence>
<dbReference type="eggNOG" id="KOG1339">
    <property type="taxonomic scope" value="Eukaryota"/>
</dbReference>
<proteinExistence type="inferred from homology"/>
<feature type="chain" id="PRO_5002843804" evidence="3">
    <location>
        <begin position="21"/>
        <end position="596"/>
    </location>
</feature>
<gene>
    <name evidence="5" type="ORF">Pc24g00480</name>
    <name evidence="5" type="ORF">PCH_Pc24g00480</name>
</gene>
<evidence type="ECO:0000256" key="3">
    <source>
        <dbReference type="SAM" id="SignalP"/>
    </source>
</evidence>
<comment type="similarity">
    <text evidence="1">Belongs to the peptidase A1 family.</text>
</comment>
<dbReference type="EMBL" id="AM920439">
    <property type="protein sequence ID" value="CAP86956.1"/>
    <property type="molecule type" value="Genomic_DNA"/>
</dbReference>
<dbReference type="Gene3D" id="2.40.70.10">
    <property type="entry name" value="Acid Proteases"/>
    <property type="match status" value="2"/>
</dbReference>